<dbReference type="InterPro" id="IPR001307">
    <property type="entry name" value="Thiosulphate_STrfase_CS"/>
</dbReference>
<accession>A0A9X1JKV2</accession>
<dbReference type="InterPro" id="IPR045078">
    <property type="entry name" value="TST/MPST-like"/>
</dbReference>
<dbReference type="CDD" id="cd01449">
    <property type="entry name" value="TST_Repeat_2"/>
    <property type="match status" value="1"/>
</dbReference>
<protein>
    <submittedName>
        <fullName evidence="4">Sulfurtransferase</fullName>
    </submittedName>
</protein>
<evidence type="ECO:0000313" key="5">
    <source>
        <dbReference type="Proteomes" id="UP001138681"/>
    </source>
</evidence>
<dbReference type="SMART" id="SM00450">
    <property type="entry name" value="RHOD"/>
    <property type="match status" value="2"/>
</dbReference>
<dbReference type="PANTHER" id="PTHR11364:SF27">
    <property type="entry name" value="SULFURTRANSFERASE"/>
    <property type="match status" value="1"/>
</dbReference>
<dbReference type="EMBL" id="JAGSPC010000001">
    <property type="protein sequence ID" value="MBV7259346.1"/>
    <property type="molecule type" value="Genomic_DNA"/>
</dbReference>
<evidence type="ECO:0000256" key="1">
    <source>
        <dbReference type="ARBA" id="ARBA00022679"/>
    </source>
</evidence>
<feature type="domain" description="Rhodanese" evidence="3">
    <location>
        <begin position="19"/>
        <end position="136"/>
    </location>
</feature>
<dbReference type="Proteomes" id="UP001138681">
    <property type="component" value="Unassembled WGS sequence"/>
</dbReference>
<keyword evidence="2" id="KW-0677">Repeat</keyword>
<evidence type="ECO:0000313" key="4">
    <source>
        <dbReference type="EMBL" id="MBV7259346.1"/>
    </source>
</evidence>
<organism evidence="4 5">
    <name type="scientific">Erythrobacter crassostreae</name>
    <dbReference type="NCBI Taxonomy" id="2828328"/>
    <lineage>
        <taxon>Bacteria</taxon>
        <taxon>Pseudomonadati</taxon>
        <taxon>Pseudomonadota</taxon>
        <taxon>Alphaproteobacteria</taxon>
        <taxon>Sphingomonadales</taxon>
        <taxon>Erythrobacteraceae</taxon>
        <taxon>Erythrobacter/Porphyrobacter group</taxon>
        <taxon>Erythrobacter</taxon>
    </lineage>
</organism>
<comment type="caution">
    <text evidence="4">The sequence shown here is derived from an EMBL/GenBank/DDBJ whole genome shotgun (WGS) entry which is preliminary data.</text>
</comment>
<dbReference type="AlphaFoldDB" id="A0A9X1JKV2"/>
<dbReference type="PANTHER" id="PTHR11364">
    <property type="entry name" value="THIOSULFATE SULFERTANSFERASE"/>
    <property type="match status" value="1"/>
</dbReference>
<keyword evidence="1" id="KW-0808">Transferase</keyword>
<dbReference type="PROSITE" id="PS00380">
    <property type="entry name" value="RHODANESE_1"/>
    <property type="match status" value="1"/>
</dbReference>
<dbReference type="Pfam" id="PF00581">
    <property type="entry name" value="Rhodanese"/>
    <property type="match status" value="2"/>
</dbReference>
<proteinExistence type="predicted"/>
<sequence>MSDHLNGLVSTEWLANNLDAADLVILDASRHLPAANRDPRADFEAAHIPGARFLDLATLTDTSSDVPQALPSPAQLAERLASLGVQSGHKIVLYDDSAVRTSARAWFTLIAHGIDDVAILDGGFAKWRSEGRKTEAGEATYETCETATLPAANGVRFKADMLANVQNGDEQVLDARGADRVFGDGPDPVHGGENGRIPGSCNLPFNQVFAEDGTYKSPGALKTAFEQSGIDLSRPLVTSCGSGVTASILLFALHLIGKYDIALYDGSWAEWSADPDTPKQQGPQ</sequence>
<gene>
    <name evidence="4" type="ORF">KCG46_07140</name>
</gene>
<reference evidence="4" key="1">
    <citation type="submission" date="2021-04" db="EMBL/GenBank/DDBJ databases">
        <authorList>
            <person name="Pira H."/>
            <person name="Risdian C."/>
            <person name="Wink J."/>
        </authorList>
    </citation>
    <scope>NUCLEOTIDE SEQUENCE</scope>
    <source>
        <strain evidence="4">WH158</strain>
    </source>
</reference>
<dbReference type="InterPro" id="IPR001763">
    <property type="entry name" value="Rhodanese-like_dom"/>
</dbReference>
<evidence type="ECO:0000256" key="2">
    <source>
        <dbReference type="ARBA" id="ARBA00022737"/>
    </source>
</evidence>
<dbReference type="CDD" id="cd01448">
    <property type="entry name" value="TST_Repeat_1"/>
    <property type="match status" value="1"/>
</dbReference>
<feature type="domain" description="Rhodanese" evidence="3">
    <location>
        <begin position="166"/>
        <end position="280"/>
    </location>
</feature>
<name>A0A9X1JKV2_9SPHN</name>
<dbReference type="PROSITE" id="PS50206">
    <property type="entry name" value="RHODANESE_3"/>
    <property type="match status" value="2"/>
</dbReference>
<evidence type="ECO:0000259" key="3">
    <source>
        <dbReference type="PROSITE" id="PS50206"/>
    </source>
</evidence>
<dbReference type="FunFam" id="3.40.250.10:FF:000001">
    <property type="entry name" value="Sulfurtransferase"/>
    <property type="match status" value="1"/>
</dbReference>
<dbReference type="GO" id="GO:0004792">
    <property type="term" value="F:thiosulfate-cyanide sulfurtransferase activity"/>
    <property type="evidence" value="ECO:0007669"/>
    <property type="project" value="InterPro"/>
</dbReference>
<dbReference type="RefSeq" id="WP_218404580.1">
    <property type="nucleotide sequence ID" value="NZ_JAGSPC010000001.1"/>
</dbReference>
<keyword evidence="5" id="KW-1185">Reference proteome</keyword>